<dbReference type="Proteomes" id="UP001055072">
    <property type="component" value="Unassembled WGS sequence"/>
</dbReference>
<gene>
    <name evidence="1" type="ORF">BDY19DRAFT_170083</name>
</gene>
<sequence>MQSILNLTDVSNRLRMNMSAAISKNPGVNADARLPIPAVIFLIIVMYTVYSRFRQRHAAPGPPRLPFVGNVFQQSKTLQFLQYTEWSKKYGPVFSLDLLGQHVVVLNTYKAATDLFDRHSSIYNDRPRMIMANEILGDGIFLPLVRYGDVWRRLRRAAHESFSVKAVQNFRPIQREAAHLASLSIHKDPGSWTPTVEWFAASSIFSSVYNWPPLEAHSPVIKQMRDFMARFTDAAMPGTFLVDFFPFMRIFPSWMARWKREGLAWNQAQSELFGGSKNGVLEKMDAGESPAGFTADLISAGDKFGLTKKELTWLPGIMVTGAIETTSAAIENCMLAMLHDPAIMYKAQAELDAVVGRERAPTFEDRDNLPYIRAIVRETLRWRPIAPLALPHYATEDHWYSGYFISKGTFVIGNVWAMNRDPLVHADPDAFRPERYLDASGKEDFIPAGSHHLGHITFGFGRRICSGINFAEQGLFIGIATLLWAFDVKPVVDEKGKAMLPSLDDWHDNGAVVRPTPFKCQFPLRFPEVQTILEASVSSKAV</sequence>
<dbReference type="EMBL" id="MU274913">
    <property type="protein sequence ID" value="KAI0088551.1"/>
    <property type="molecule type" value="Genomic_DNA"/>
</dbReference>
<proteinExistence type="predicted"/>
<organism evidence="1 2">
    <name type="scientific">Irpex rosettiformis</name>
    <dbReference type="NCBI Taxonomy" id="378272"/>
    <lineage>
        <taxon>Eukaryota</taxon>
        <taxon>Fungi</taxon>
        <taxon>Dikarya</taxon>
        <taxon>Basidiomycota</taxon>
        <taxon>Agaricomycotina</taxon>
        <taxon>Agaricomycetes</taxon>
        <taxon>Polyporales</taxon>
        <taxon>Irpicaceae</taxon>
        <taxon>Irpex</taxon>
    </lineage>
</organism>
<evidence type="ECO:0000313" key="2">
    <source>
        <dbReference type="Proteomes" id="UP001055072"/>
    </source>
</evidence>
<evidence type="ECO:0000313" key="1">
    <source>
        <dbReference type="EMBL" id="KAI0088551.1"/>
    </source>
</evidence>
<keyword evidence="2" id="KW-1185">Reference proteome</keyword>
<comment type="caution">
    <text evidence="1">The sequence shown here is derived from an EMBL/GenBank/DDBJ whole genome shotgun (WGS) entry which is preliminary data.</text>
</comment>
<accession>A0ACB8U2P3</accession>
<protein>
    <submittedName>
        <fullName evidence="1">Cytochrome P450</fullName>
    </submittedName>
</protein>
<name>A0ACB8U2P3_9APHY</name>
<reference evidence="1" key="1">
    <citation type="journal article" date="2021" name="Environ. Microbiol.">
        <title>Gene family expansions and transcriptome signatures uncover fungal adaptations to wood decay.</title>
        <authorList>
            <person name="Hage H."/>
            <person name="Miyauchi S."/>
            <person name="Viragh M."/>
            <person name="Drula E."/>
            <person name="Min B."/>
            <person name="Chaduli D."/>
            <person name="Navarro D."/>
            <person name="Favel A."/>
            <person name="Norest M."/>
            <person name="Lesage-Meessen L."/>
            <person name="Balint B."/>
            <person name="Merenyi Z."/>
            <person name="de Eugenio L."/>
            <person name="Morin E."/>
            <person name="Martinez A.T."/>
            <person name="Baldrian P."/>
            <person name="Stursova M."/>
            <person name="Martinez M.J."/>
            <person name="Novotny C."/>
            <person name="Magnuson J.K."/>
            <person name="Spatafora J.W."/>
            <person name="Maurice S."/>
            <person name="Pangilinan J."/>
            <person name="Andreopoulos W."/>
            <person name="LaButti K."/>
            <person name="Hundley H."/>
            <person name="Na H."/>
            <person name="Kuo A."/>
            <person name="Barry K."/>
            <person name="Lipzen A."/>
            <person name="Henrissat B."/>
            <person name="Riley R."/>
            <person name="Ahrendt S."/>
            <person name="Nagy L.G."/>
            <person name="Grigoriev I.V."/>
            <person name="Martin F."/>
            <person name="Rosso M.N."/>
        </authorList>
    </citation>
    <scope>NUCLEOTIDE SEQUENCE</scope>
    <source>
        <strain evidence="1">CBS 384.51</strain>
    </source>
</reference>